<proteinExistence type="predicted"/>
<evidence type="ECO:0000313" key="2">
    <source>
        <dbReference type="Proteomes" id="UP000054721"/>
    </source>
</evidence>
<dbReference type="AlphaFoldDB" id="A0A0V1KI38"/>
<accession>A0A0V1KI38</accession>
<name>A0A0V1KI38_9BILA</name>
<keyword evidence="2" id="KW-1185">Reference proteome</keyword>
<reference evidence="1 2" key="1">
    <citation type="submission" date="2015-05" db="EMBL/GenBank/DDBJ databases">
        <title>Evolution of Trichinella species and genotypes.</title>
        <authorList>
            <person name="Korhonen P.K."/>
            <person name="Edoardo P."/>
            <person name="Giuseppe L.R."/>
            <person name="Gasser R.B."/>
        </authorList>
    </citation>
    <scope>NUCLEOTIDE SEQUENCE [LARGE SCALE GENOMIC DNA]</scope>
    <source>
        <strain evidence="1">ISS10</strain>
    </source>
</reference>
<sequence length="30" mass="3387">MDFCLYFLLPKEGLETVIGQGTEKAELEVL</sequence>
<gene>
    <name evidence="1" type="ORF">T02_2986</name>
</gene>
<dbReference type="EMBL" id="JYDW01002984">
    <property type="protein sequence ID" value="KRZ46533.1"/>
    <property type="molecule type" value="Genomic_DNA"/>
</dbReference>
<evidence type="ECO:0000313" key="1">
    <source>
        <dbReference type="EMBL" id="KRZ46533.1"/>
    </source>
</evidence>
<dbReference type="Proteomes" id="UP000054721">
    <property type="component" value="Unassembled WGS sequence"/>
</dbReference>
<protein>
    <submittedName>
        <fullName evidence="1">Uncharacterized protein</fullName>
    </submittedName>
</protein>
<comment type="caution">
    <text evidence="1">The sequence shown here is derived from an EMBL/GenBank/DDBJ whole genome shotgun (WGS) entry which is preliminary data.</text>
</comment>
<organism evidence="1 2">
    <name type="scientific">Trichinella nativa</name>
    <dbReference type="NCBI Taxonomy" id="6335"/>
    <lineage>
        <taxon>Eukaryota</taxon>
        <taxon>Metazoa</taxon>
        <taxon>Ecdysozoa</taxon>
        <taxon>Nematoda</taxon>
        <taxon>Enoplea</taxon>
        <taxon>Dorylaimia</taxon>
        <taxon>Trichinellida</taxon>
        <taxon>Trichinellidae</taxon>
        <taxon>Trichinella</taxon>
    </lineage>
</organism>